<dbReference type="SUPFAM" id="SSF56112">
    <property type="entry name" value="Protein kinase-like (PK-like)"/>
    <property type="match status" value="1"/>
</dbReference>
<reference evidence="3" key="1">
    <citation type="journal article" date="2020" name="bioRxiv">
        <title>Whole genome comparisons of ergot fungi reveals the divergence and evolution of species within the genus Claviceps are the result of varying mechanisms driving genome evolution and host range expansion.</title>
        <authorList>
            <person name="Wyka S.A."/>
            <person name="Mondo S.J."/>
            <person name="Liu M."/>
            <person name="Dettman J."/>
            <person name="Nalam V."/>
            <person name="Broders K.D."/>
        </authorList>
    </citation>
    <scope>NUCLEOTIDE SEQUENCE</scope>
    <source>
        <strain evidence="3">CCC 1102</strain>
    </source>
</reference>
<sequence>MASPIGFKSSCRTTSSRGKLSNELPLPSWTNGGACVVPGKAVDVSTYPASGEKVVPTRSDDVAVNDDEERVSDDEDRLDSVIVTGYDAAQYLLSLRDDFEPALTFRSIVVASAWNAARAVMSHSARLYSMIKQDAEERQSRNPKVDRFRPSFSPADGDEIASISVRHISYYFTTKVFVKRQPHTDELGLDGFGNPMVNPYIADRLRNEAAVLQFVAKHTTIPVPEFLDLWEENELVYLKTALVENAVELRHVDESLLPMAIMSVTAQLKSDILPQLRRLRRNFMGSPNPELPVIPPRRLWRFREKRVWPSMTKDTDDYVLCHTDLDRQNILVDPNTFKIVSILDWETAGFFPQEWELPLWTINGPQEKSRMTKEAHRREIACFDVSDTTILAGLRALFEIPV</sequence>
<evidence type="ECO:0000313" key="4">
    <source>
        <dbReference type="Proteomes" id="UP000784919"/>
    </source>
</evidence>
<dbReference type="Pfam" id="PF01636">
    <property type="entry name" value="APH"/>
    <property type="match status" value="1"/>
</dbReference>
<evidence type="ECO:0000259" key="2">
    <source>
        <dbReference type="Pfam" id="PF01636"/>
    </source>
</evidence>
<feature type="compositionally biased region" description="Polar residues" evidence="1">
    <location>
        <begin position="10"/>
        <end position="19"/>
    </location>
</feature>
<proteinExistence type="predicted"/>
<evidence type="ECO:0000256" key="1">
    <source>
        <dbReference type="SAM" id="MobiDB-lite"/>
    </source>
</evidence>
<dbReference type="InterPro" id="IPR051678">
    <property type="entry name" value="AGP_Transferase"/>
</dbReference>
<name>A0A9P7MV51_9HYPO</name>
<dbReference type="EMBL" id="SRPS01000073">
    <property type="protein sequence ID" value="KAG5970612.1"/>
    <property type="molecule type" value="Genomic_DNA"/>
</dbReference>
<dbReference type="AlphaFoldDB" id="A0A9P7MV51"/>
<dbReference type="InterPro" id="IPR002575">
    <property type="entry name" value="Aminoglycoside_PTrfase"/>
</dbReference>
<protein>
    <recommendedName>
        <fullName evidence="2">Aminoglycoside phosphotransferase domain-containing protein</fullName>
    </recommendedName>
</protein>
<organism evidence="3 4">
    <name type="scientific">Claviceps arundinis</name>
    <dbReference type="NCBI Taxonomy" id="1623583"/>
    <lineage>
        <taxon>Eukaryota</taxon>
        <taxon>Fungi</taxon>
        <taxon>Dikarya</taxon>
        <taxon>Ascomycota</taxon>
        <taxon>Pezizomycotina</taxon>
        <taxon>Sordariomycetes</taxon>
        <taxon>Hypocreomycetidae</taxon>
        <taxon>Hypocreales</taxon>
        <taxon>Clavicipitaceae</taxon>
        <taxon>Claviceps</taxon>
    </lineage>
</organism>
<feature type="region of interest" description="Disordered" evidence="1">
    <location>
        <begin position="1"/>
        <end position="25"/>
    </location>
</feature>
<dbReference type="Proteomes" id="UP000784919">
    <property type="component" value="Unassembled WGS sequence"/>
</dbReference>
<dbReference type="PANTHER" id="PTHR21310:SF58">
    <property type="entry name" value="AMINOGLYCOSIDE PHOSPHOTRANSFERASE DOMAIN-CONTAINING PROTEIN"/>
    <property type="match status" value="1"/>
</dbReference>
<gene>
    <name evidence="3" type="ORF">E4U56_007551</name>
</gene>
<dbReference type="OrthoDB" id="2906425at2759"/>
<dbReference type="Gene3D" id="3.90.1200.10">
    <property type="match status" value="1"/>
</dbReference>
<dbReference type="InterPro" id="IPR011009">
    <property type="entry name" value="Kinase-like_dom_sf"/>
</dbReference>
<dbReference type="PANTHER" id="PTHR21310">
    <property type="entry name" value="AMINOGLYCOSIDE PHOSPHOTRANSFERASE-RELATED-RELATED"/>
    <property type="match status" value="1"/>
</dbReference>
<comment type="caution">
    <text evidence="3">The sequence shown here is derived from an EMBL/GenBank/DDBJ whole genome shotgun (WGS) entry which is preliminary data.</text>
</comment>
<accession>A0A9P7MV51</accession>
<dbReference type="CDD" id="cd05120">
    <property type="entry name" value="APH_ChoK_like"/>
    <property type="match status" value="1"/>
</dbReference>
<evidence type="ECO:0000313" key="3">
    <source>
        <dbReference type="EMBL" id="KAG5970612.1"/>
    </source>
</evidence>
<feature type="domain" description="Aminoglycoside phosphotransferase" evidence="2">
    <location>
        <begin position="202"/>
        <end position="350"/>
    </location>
</feature>